<dbReference type="SUPFAM" id="SSF51905">
    <property type="entry name" value="FAD/NAD(P)-binding domain"/>
    <property type="match status" value="1"/>
</dbReference>
<evidence type="ECO:0000313" key="3">
    <source>
        <dbReference type="Proteomes" id="UP000644699"/>
    </source>
</evidence>
<accession>A0A916ZIH5</accession>
<reference evidence="2" key="2">
    <citation type="submission" date="2020-09" db="EMBL/GenBank/DDBJ databases">
        <authorList>
            <person name="Sun Q."/>
            <person name="Zhou Y."/>
        </authorList>
    </citation>
    <scope>NUCLEOTIDE SEQUENCE</scope>
    <source>
        <strain evidence="2">CGMCC 1.15367</strain>
    </source>
</reference>
<protein>
    <recommendedName>
        <fullName evidence="4">Lycopene beta-cyclase</fullName>
    </recommendedName>
</protein>
<dbReference type="EMBL" id="BMIQ01000002">
    <property type="protein sequence ID" value="GGD99865.1"/>
    <property type="molecule type" value="Genomic_DNA"/>
</dbReference>
<dbReference type="InterPro" id="IPR036188">
    <property type="entry name" value="FAD/NAD-bd_sf"/>
</dbReference>
<dbReference type="Gene3D" id="3.50.50.60">
    <property type="entry name" value="FAD/NAD(P)-binding domain"/>
    <property type="match status" value="1"/>
</dbReference>
<organism evidence="2 3">
    <name type="scientific">Aureimonas endophytica</name>
    <dbReference type="NCBI Taxonomy" id="2027858"/>
    <lineage>
        <taxon>Bacteria</taxon>
        <taxon>Pseudomonadati</taxon>
        <taxon>Pseudomonadota</taxon>
        <taxon>Alphaproteobacteria</taxon>
        <taxon>Hyphomicrobiales</taxon>
        <taxon>Aurantimonadaceae</taxon>
        <taxon>Aureimonas</taxon>
    </lineage>
</organism>
<dbReference type="NCBIfam" id="TIGR01790">
    <property type="entry name" value="carotene-cycl"/>
    <property type="match status" value="1"/>
</dbReference>
<dbReference type="InterPro" id="IPR008461">
    <property type="entry name" value="CrtY"/>
</dbReference>
<comment type="similarity">
    <text evidence="1">Belongs to the lycopene cyclase family.</text>
</comment>
<proteinExistence type="inferred from homology"/>
<comment type="caution">
    <text evidence="2">The sequence shown here is derived from an EMBL/GenBank/DDBJ whole genome shotgun (WGS) entry which is preliminary data.</text>
</comment>
<evidence type="ECO:0000256" key="1">
    <source>
        <dbReference type="ARBA" id="ARBA00006599"/>
    </source>
</evidence>
<dbReference type="RefSeq" id="WP_244639401.1">
    <property type="nucleotide sequence ID" value="NZ_BMIQ01000002.1"/>
</dbReference>
<dbReference type="GO" id="GO:0045436">
    <property type="term" value="F:lycopene beta cyclase activity"/>
    <property type="evidence" value="ECO:0007669"/>
    <property type="project" value="InterPro"/>
</dbReference>
<dbReference type="Proteomes" id="UP000644699">
    <property type="component" value="Unassembled WGS sequence"/>
</dbReference>
<reference evidence="2" key="1">
    <citation type="journal article" date="2014" name="Int. J. Syst. Evol. Microbiol.">
        <title>Complete genome sequence of Corynebacterium casei LMG S-19264T (=DSM 44701T), isolated from a smear-ripened cheese.</title>
        <authorList>
            <consortium name="US DOE Joint Genome Institute (JGI-PGF)"/>
            <person name="Walter F."/>
            <person name="Albersmeier A."/>
            <person name="Kalinowski J."/>
            <person name="Ruckert C."/>
        </authorList>
    </citation>
    <scope>NUCLEOTIDE SEQUENCE</scope>
    <source>
        <strain evidence="2">CGMCC 1.15367</strain>
    </source>
</reference>
<keyword evidence="3" id="KW-1185">Reference proteome</keyword>
<name>A0A916ZIH5_9HYPH</name>
<evidence type="ECO:0000313" key="2">
    <source>
        <dbReference type="EMBL" id="GGD99865.1"/>
    </source>
</evidence>
<dbReference type="InterPro" id="IPR010108">
    <property type="entry name" value="Lycopene_cyclase_b/e"/>
</dbReference>
<evidence type="ECO:0008006" key="4">
    <source>
        <dbReference type="Google" id="ProtNLM"/>
    </source>
</evidence>
<dbReference type="GO" id="GO:0016705">
    <property type="term" value="F:oxidoreductase activity, acting on paired donors, with incorporation or reduction of molecular oxygen"/>
    <property type="evidence" value="ECO:0007669"/>
    <property type="project" value="InterPro"/>
</dbReference>
<dbReference type="NCBIfam" id="TIGR01789">
    <property type="entry name" value="lycopene_cycl"/>
    <property type="match status" value="1"/>
</dbReference>
<dbReference type="GO" id="GO:0016117">
    <property type="term" value="P:carotenoid biosynthetic process"/>
    <property type="evidence" value="ECO:0007669"/>
    <property type="project" value="InterPro"/>
</dbReference>
<gene>
    <name evidence="2" type="ORF">GCM10011390_18330</name>
</gene>
<dbReference type="AlphaFoldDB" id="A0A916ZIH5"/>
<sequence>MPERFDLVLVGGGLANGLIAWRLLERRPDLSLLLLEGGEAIGGNHTWSFHEHDLTPAENAWLAPFLCHAWPDYEVRFPARRRRIATGYRSVASDRFRDLLTGRLGAALRLRARVAGLAPEAVTLADGRRIEAGAVIDGRGHAASPHVDLGYQKFLGQELRLAAPHGLVRPVVMDATVPQEDGYRFVYLLPFGPSDLLVEDTYYADGAALDRAALRRRIADYCAAAGWRVAGVMREEDGILPIALDGDIAAFWAARAGVPASGLAAALFHPTTGYSLPDAARLADRIASAPDLSAPALFALCRDWSMARWEERRFFRALNRMLYFAGEPRRRFEILQHFHRLPDELIARFYAARLTGPDKLRVLAGRPPVPVMGALGALARPRPIRKEHA</sequence>
<dbReference type="Pfam" id="PF05834">
    <property type="entry name" value="Lycopene_cycl"/>
    <property type="match status" value="1"/>
</dbReference>